<keyword evidence="2" id="KW-0285">Flavoprotein</keyword>
<evidence type="ECO:0000313" key="8">
    <source>
        <dbReference type="Proteomes" id="UP000035929"/>
    </source>
</evidence>
<dbReference type="InterPro" id="IPR001155">
    <property type="entry name" value="OxRdtase_FMN_N"/>
</dbReference>
<dbReference type="Pfam" id="PF00724">
    <property type="entry name" value="Oxidored_FMN"/>
    <property type="match status" value="1"/>
</dbReference>
<dbReference type="GO" id="GO:0050661">
    <property type="term" value="F:NADP binding"/>
    <property type="evidence" value="ECO:0007669"/>
    <property type="project" value="InterPro"/>
</dbReference>
<keyword evidence="4" id="KW-0521">NADP</keyword>
<dbReference type="RefSeq" id="WP_048463623.1">
    <property type="nucleotide sequence ID" value="NZ_JBNTQU010000071.1"/>
</dbReference>
<evidence type="ECO:0000256" key="5">
    <source>
        <dbReference type="ARBA" id="ARBA00023002"/>
    </source>
</evidence>
<dbReference type="CDD" id="cd02932">
    <property type="entry name" value="OYE_YqiM_FMN"/>
    <property type="match status" value="1"/>
</dbReference>
<proteinExistence type="predicted"/>
<name>A0A0J6VBB8_9HYPH</name>
<dbReference type="InterPro" id="IPR013785">
    <property type="entry name" value="Aldolase_TIM"/>
</dbReference>
<dbReference type="Gene3D" id="3.20.20.70">
    <property type="entry name" value="Aldolase class I"/>
    <property type="match status" value="1"/>
</dbReference>
<evidence type="ECO:0000256" key="3">
    <source>
        <dbReference type="ARBA" id="ARBA00022643"/>
    </source>
</evidence>
<dbReference type="PANTHER" id="PTHR43303:SF4">
    <property type="entry name" value="NADPH DEHYDROGENASE C23G7.10C-RELATED"/>
    <property type="match status" value="1"/>
</dbReference>
<dbReference type="PANTHER" id="PTHR43303">
    <property type="entry name" value="NADPH DEHYDROGENASE C23G7.10C-RELATED"/>
    <property type="match status" value="1"/>
</dbReference>
<evidence type="ECO:0000256" key="2">
    <source>
        <dbReference type="ARBA" id="ARBA00022630"/>
    </source>
</evidence>
<dbReference type="InterPro" id="IPR044152">
    <property type="entry name" value="YqjM-like"/>
</dbReference>
<keyword evidence="5" id="KW-0560">Oxidoreductase</keyword>
<dbReference type="PATRIC" id="fig|270351.6.peg.6881"/>
<comment type="caution">
    <text evidence="7">The sequence shown here is derived from an EMBL/GenBank/DDBJ whole genome shotgun (WGS) entry which is preliminary data.</text>
</comment>
<accession>A0A0J6VBB8</accession>
<gene>
    <name evidence="7" type="ORF">VP06_10015</name>
</gene>
<dbReference type="Proteomes" id="UP000035929">
    <property type="component" value="Unassembled WGS sequence"/>
</dbReference>
<dbReference type="EMBL" id="LABX01000071">
    <property type="protein sequence ID" value="KMO36311.1"/>
    <property type="molecule type" value="Genomic_DNA"/>
</dbReference>
<evidence type="ECO:0000256" key="1">
    <source>
        <dbReference type="ARBA" id="ARBA00001917"/>
    </source>
</evidence>
<keyword evidence="3" id="KW-0288">FMN</keyword>
<dbReference type="OrthoDB" id="9804454at2"/>
<evidence type="ECO:0000256" key="4">
    <source>
        <dbReference type="ARBA" id="ARBA00022857"/>
    </source>
</evidence>
<organism evidence="7 8">
    <name type="scientific">Methylobacterium aquaticum</name>
    <dbReference type="NCBI Taxonomy" id="270351"/>
    <lineage>
        <taxon>Bacteria</taxon>
        <taxon>Pseudomonadati</taxon>
        <taxon>Pseudomonadota</taxon>
        <taxon>Alphaproteobacteria</taxon>
        <taxon>Hyphomicrobiales</taxon>
        <taxon>Methylobacteriaceae</taxon>
        <taxon>Methylobacterium</taxon>
    </lineage>
</organism>
<feature type="domain" description="NADH:flavin oxidoreductase/NADH oxidase N-terminal" evidence="6">
    <location>
        <begin position="4"/>
        <end position="339"/>
    </location>
</feature>
<dbReference type="AlphaFoldDB" id="A0A0J6VBB8"/>
<comment type="cofactor">
    <cofactor evidence="1">
        <name>FMN</name>
        <dbReference type="ChEBI" id="CHEBI:58210"/>
    </cofactor>
</comment>
<reference evidence="7 8" key="1">
    <citation type="submission" date="2015-03" db="EMBL/GenBank/DDBJ databases">
        <title>Genome sequencing of Methylobacterium aquaticum DSM16371 type strain.</title>
        <authorList>
            <person name="Chaudhry V."/>
            <person name="Patil P.B."/>
        </authorList>
    </citation>
    <scope>NUCLEOTIDE SEQUENCE [LARGE SCALE GENOMIC DNA]</scope>
    <source>
        <strain evidence="7 8">DSM 16371</strain>
    </source>
</reference>
<dbReference type="GO" id="GO:0010181">
    <property type="term" value="F:FMN binding"/>
    <property type="evidence" value="ECO:0007669"/>
    <property type="project" value="InterPro"/>
</dbReference>
<dbReference type="SUPFAM" id="SSF51395">
    <property type="entry name" value="FMN-linked oxidoreductases"/>
    <property type="match status" value="1"/>
</dbReference>
<evidence type="ECO:0000259" key="6">
    <source>
        <dbReference type="Pfam" id="PF00724"/>
    </source>
</evidence>
<sequence>MPNLFSPFTLKDVTLRNRIAISPMTMFSCAADGLVNDWHLVHLGARAVGGAGLVIIEQLAVSPEGRMTPTCAGIWSDDHIPALRRVTDFIKAHGAVPGVQLGHSGRKGSITPPWDGYAQLPVDHPLAWEPIGPTDEPFGGARYPRGARYASQADIERLKDDFAQGARRAAEAGFEWAELHYAHGFLGASFFSPIANSRDDAYGGSLENRSRFLVETLDAVRPLWPESLPLTMRIGATDYHPDSHTIEDTIWLVRTMAEHGLDLVDISMGMNSDRSTDVPWTDRGFMVPAAARIRREAGLPTAVSWNLADPAYADSVIRSEEVDLLLIGRPALENPHWPLYAALKLGLDAPYELMPTQYQHALARSRDLVNCGGFGPIGPTAS</sequence>
<protein>
    <submittedName>
        <fullName evidence="7">NADH:flavin oxidoreductase</fullName>
    </submittedName>
</protein>
<evidence type="ECO:0000313" key="7">
    <source>
        <dbReference type="EMBL" id="KMO36311.1"/>
    </source>
</evidence>
<dbReference type="GO" id="GO:0003959">
    <property type="term" value="F:NADPH dehydrogenase activity"/>
    <property type="evidence" value="ECO:0007669"/>
    <property type="project" value="InterPro"/>
</dbReference>